<keyword evidence="3" id="KW-1185">Reference proteome</keyword>
<evidence type="ECO:0000313" key="3">
    <source>
        <dbReference type="Proteomes" id="UP001175226"/>
    </source>
</evidence>
<organism evidence="2 3">
    <name type="scientific">Armillaria borealis</name>
    <dbReference type="NCBI Taxonomy" id="47425"/>
    <lineage>
        <taxon>Eukaryota</taxon>
        <taxon>Fungi</taxon>
        <taxon>Dikarya</taxon>
        <taxon>Basidiomycota</taxon>
        <taxon>Agaricomycotina</taxon>
        <taxon>Agaricomycetes</taxon>
        <taxon>Agaricomycetidae</taxon>
        <taxon>Agaricales</taxon>
        <taxon>Marasmiineae</taxon>
        <taxon>Physalacriaceae</taxon>
        <taxon>Armillaria</taxon>
    </lineage>
</organism>
<gene>
    <name evidence="2" type="ORF">EV421DRAFT_158183</name>
</gene>
<dbReference type="EMBL" id="JAUEPT010000011">
    <property type="protein sequence ID" value="KAK0447729.1"/>
    <property type="molecule type" value="Genomic_DNA"/>
</dbReference>
<evidence type="ECO:0000313" key="2">
    <source>
        <dbReference type="EMBL" id="KAK0447729.1"/>
    </source>
</evidence>
<feature type="transmembrane region" description="Helical" evidence="1">
    <location>
        <begin position="20"/>
        <end position="41"/>
    </location>
</feature>
<feature type="transmembrane region" description="Helical" evidence="1">
    <location>
        <begin position="246"/>
        <end position="269"/>
    </location>
</feature>
<feature type="transmembrane region" description="Helical" evidence="1">
    <location>
        <begin position="151"/>
        <end position="170"/>
    </location>
</feature>
<feature type="transmembrane region" description="Helical" evidence="1">
    <location>
        <begin position="190"/>
        <end position="213"/>
    </location>
</feature>
<reference evidence="2" key="1">
    <citation type="submission" date="2023-06" db="EMBL/GenBank/DDBJ databases">
        <authorList>
            <consortium name="Lawrence Berkeley National Laboratory"/>
            <person name="Ahrendt S."/>
            <person name="Sahu N."/>
            <person name="Indic B."/>
            <person name="Wong-Bajracharya J."/>
            <person name="Merenyi Z."/>
            <person name="Ke H.-M."/>
            <person name="Monk M."/>
            <person name="Kocsube S."/>
            <person name="Drula E."/>
            <person name="Lipzen A."/>
            <person name="Balint B."/>
            <person name="Henrissat B."/>
            <person name="Andreopoulos B."/>
            <person name="Martin F.M."/>
            <person name="Harder C.B."/>
            <person name="Rigling D."/>
            <person name="Ford K.L."/>
            <person name="Foster G.D."/>
            <person name="Pangilinan J."/>
            <person name="Papanicolaou A."/>
            <person name="Barry K."/>
            <person name="LaButti K."/>
            <person name="Viragh M."/>
            <person name="Koriabine M."/>
            <person name="Yan M."/>
            <person name="Riley R."/>
            <person name="Champramary S."/>
            <person name="Plett K.L."/>
            <person name="Tsai I.J."/>
            <person name="Slot J."/>
            <person name="Sipos G."/>
            <person name="Plett J."/>
            <person name="Nagy L.G."/>
            <person name="Grigoriev I.V."/>
        </authorList>
    </citation>
    <scope>NUCLEOTIDE SEQUENCE</scope>
    <source>
        <strain evidence="2">FPL87.14</strain>
    </source>
</reference>
<proteinExistence type="predicted"/>
<evidence type="ECO:0000256" key="1">
    <source>
        <dbReference type="SAM" id="Phobius"/>
    </source>
</evidence>
<protein>
    <submittedName>
        <fullName evidence="2">Uncharacterized protein</fullName>
    </submittedName>
</protein>
<keyword evidence="1" id="KW-0472">Membrane</keyword>
<feature type="transmembrane region" description="Helical" evidence="1">
    <location>
        <begin position="85"/>
        <end position="107"/>
    </location>
</feature>
<feature type="transmembrane region" description="Helical" evidence="1">
    <location>
        <begin position="53"/>
        <end position="73"/>
    </location>
</feature>
<keyword evidence="1" id="KW-1133">Transmembrane helix</keyword>
<name>A0AA39JUK8_9AGAR</name>
<keyword evidence="1" id="KW-0812">Transmembrane</keyword>
<accession>A0AA39JUK8</accession>
<dbReference type="AlphaFoldDB" id="A0AA39JUK8"/>
<feature type="transmembrane region" description="Helical" evidence="1">
    <location>
        <begin position="275"/>
        <end position="293"/>
    </location>
</feature>
<comment type="caution">
    <text evidence="2">The sequence shown here is derived from an EMBL/GenBank/DDBJ whole genome shotgun (WGS) entry which is preliminary data.</text>
</comment>
<dbReference type="Proteomes" id="UP001175226">
    <property type="component" value="Unassembled WGS sequence"/>
</dbReference>
<sequence length="369" mass="41415">MTWMTTDANDSIDSPVRDRVLVFDTLSFVGLFSLLAVLLPAVFSKQIKRRRTWFSLILSWMVFAFSYLCLVNNQLGDEPHFGTCLFQTLLVYSAPPLVASSGLYFILDIYLELRNTIFSESEISVVYRDTVSIALFGHTRTSFMGSKIDQIVLAPWVLWVLMIMTSAFLIKDPTQISRESTHMYCHSNTGAQLTVTLCVTFPLAACCILLEVLMGHLMYRNWTVFRRYCVDKASDSRTGRVSLSTMIRIVCFTIVPLAALGLASFVAAHQMESNATWNILLASLPIFAALSFGTQKDIVRAWMFCLPSRGNAKKHVELSYRHLSSPIPSPLPSPGLGEGWPSQQSNVSQHSLPSYQHQNLLSIDPIHSR</sequence>